<keyword evidence="1" id="KW-0812">Transmembrane</keyword>
<name>A0A6G9LQI9_9CAUD</name>
<dbReference type="EMBL" id="MT119378">
    <property type="protein sequence ID" value="QIQ67920.1"/>
    <property type="molecule type" value="Genomic_DNA"/>
</dbReference>
<feature type="transmembrane region" description="Helical" evidence="1">
    <location>
        <begin position="20"/>
        <end position="38"/>
    </location>
</feature>
<keyword evidence="1" id="KW-0472">Membrane</keyword>
<keyword evidence="1" id="KW-1133">Transmembrane helix</keyword>
<sequence length="63" mass="7380">MFDFHFDGRDKASLEVDPGTFYVVFGFGQNALIWLTYIDGELSLDMNKWLPEPKQEDHNEQVQ</sequence>
<accession>A0A6G9LQI9</accession>
<dbReference type="Proteomes" id="UP000502966">
    <property type="component" value="Segment"/>
</dbReference>
<proteinExistence type="predicted"/>
<evidence type="ECO:0000313" key="3">
    <source>
        <dbReference type="Proteomes" id="UP000502966"/>
    </source>
</evidence>
<evidence type="ECO:0000256" key="1">
    <source>
        <dbReference type="SAM" id="Phobius"/>
    </source>
</evidence>
<keyword evidence="3" id="KW-1185">Reference proteome</keyword>
<organism evidence="2 3">
    <name type="scientific">Pseudomonas phage datas</name>
    <dbReference type="NCBI Taxonomy" id="2719601"/>
    <lineage>
        <taxon>Viruses</taxon>
        <taxon>Duplodnaviria</taxon>
        <taxon>Heunggongvirae</taxon>
        <taxon>Uroviricota</taxon>
        <taxon>Caudoviricetes</taxon>
        <taxon>Lindbergviridae</taxon>
        <taxon>Pbunavirus</taxon>
        <taxon>Pbunavirus datas</taxon>
    </lineage>
</organism>
<protein>
    <submittedName>
        <fullName evidence="2">Uncharacterized protein</fullName>
    </submittedName>
</protein>
<reference evidence="3" key="1">
    <citation type="submission" date="2020-02" db="EMBL/GenBank/DDBJ databases">
        <authorList>
            <person name="Olsen N.S."/>
            <person name="Forero-Junco L."/>
            <person name="Kot W."/>
            <person name="Hansen L.H."/>
        </authorList>
    </citation>
    <scope>NUCLEOTIDE SEQUENCE [LARGE SCALE GENOMIC DNA]</scope>
</reference>
<evidence type="ECO:0000313" key="2">
    <source>
        <dbReference type="EMBL" id="QIQ67920.1"/>
    </source>
</evidence>
<gene>
    <name evidence="2" type="ORF">datas_81</name>
</gene>